<dbReference type="Proteomes" id="UP001499942">
    <property type="component" value="Unassembled WGS sequence"/>
</dbReference>
<protein>
    <recommendedName>
        <fullName evidence="4">Transposase</fullName>
    </recommendedName>
</protein>
<dbReference type="EMBL" id="BAAASR010000015">
    <property type="protein sequence ID" value="GAA2494174.1"/>
    <property type="molecule type" value="Genomic_DNA"/>
</dbReference>
<comment type="caution">
    <text evidence="2">The sequence shown here is derived from an EMBL/GenBank/DDBJ whole genome shotgun (WGS) entry which is preliminary data.</text>
</comment>
<name>A0ABN3M5Q4_9ACTN</name>
<evidence type="ECO:0000256" key="1">
    <source>
        <dbReference type="SAM" id="MobiDB-lite"/>
    </source>
</evidence>
<reference evidence="2 3" key="1">
    <citation type="journal article" date="2019" name="Int. J. Syst. Evol. Microbiol.">
        <title>The Global Catalogue of Microorganisms (GCM) 10K type strain sequencing project: providing services to taxonomists for standard genome sequencing and annotation.</title>
        <authorList>
            <consortium name="The Broad Institute Genomics Platform"/>
            <consortium name="The Broad Institute Genome Sequencing Center for Infectious Disease"/>
            <person name="Wu L."/>
            <person name="Ma J."/>
        </authorList>
    </citation>
    <scope>NUCLEOTIDE SEQUENCE [LARGE SCALE GENOMIC DNA]</scope>
    <source>
        <strain evidence="2 3">JCM 5062</strain>
    </source>
</reference>
<gene>
    <name evidence="2" type="ORF">GCM10010393_27700</name>
</gene>
<keyword evidence="3" id="KW-1185">Reference proteome</keyword>
<feature type="compositionally biased region" description="Basic and acidic residues" evidence="1">
    <location>
        <begin position="15"/>
        <end position="27"/>
    </location>
</feature>
<proteinExistence type="predicted"/>
<evidence type="ECO:0008006" key="4">
    <source>
        <dbReference type="Google" id="ProtNLM"/>
    </source>
</evidence>
<accession>A0ABN3M5Q4</accession>
<organism evidence="2 3">
    <name type="scientific">Streptomyces gobitricini</name>
    <dbReference type="NCBI Taxonomy" id="68211"/>
    <lineage>
        <taxon>Bacteria</taxon>
        <taxon>Bacillati</taxon>
        <taxon>Actinomycetota</taxon>
        <taxon>Actinomycetes</taxon>
        <taxon>Kitasatosporales</taxon>
        <taxon>Streptomycetaceae</taxon>
        <taxon>Streptomyces</taxon>
    </lineage>
</organism>
<sequence length="105" mass="12088">MWSRTRVAPPAKSGPTRDDAGSPARFGERIDRINGRIRRGERLCRHDRSAYRRRNVIERCLSRLEQNRALATRYDERAAQYQAMVTLACLRLGSTTSPTRPSTDR</sequence>
<evidence type="ECO:0000313" key="3">
    <source>
        <dbReference type="Proteomes" id="UP001499942"/>
    </source>
</evidence>
<feature type="region of interest" description="Disordered" evidence="1">
    <location>
        <begin position="1"/>
        <end position="27"/>
    </location>
</feature>
<evidence type="ECO:0000313" key="2">
    <source>
        <dbReference type="EMBL" id="GAA2494174.1"/>
    </source>
</evidence>